<dbReference type="SMART" id="SM01091">
    <property type="entry name" value="CorC_HlyC"/>
    <property type="match status" value="1"/>
</dbReference>
<keyword evidence="11" id="KW-0732">Signal</keyword>
<dbReference type="STRING" id="1123349.SAMN02744037_01100"/>
<dbReference type="InterPro" id="IPR005170">
    <property type="entry name" value="Transptr-assoc_dom"/>
</dbReference>
<feature type="domain" description="CBS" evidence="12">
    <location>
        <begin position="203"/>
        <end position="264"/>
    </location>
</feature>
<feature type="signal peptide" evidence="11">
    <location>
        <begin position="1"/>
        <end position="19"/>
    </location>
</feature>
<dbReference type="PANTHER" id="PTHR22777:SF17">
    <property type="entry name" value="UPF0053 PROTEIN SLL0260"/>
    <property type="match status" value="1"/>
</dbReference>
<accession>A0A1M6MZ55</accession>
<keyword evidence="15" id="KW-1185">Reference proteome</keyword>
<dbReference type="SUPFAM" id="SSF54631">
    <property type="entry name" value="CBS-domain pair"/>
    <property type="match status" value="1"/>
</dbReference>
<evidence type="ECO:0000256" key="10">
    <source>
        <dbReference type="SAM" id="Phobius"/>
    </source>
</evidence>
<feature type="chain" id="PRO_5039713174" evidence="11">
    <location>
        <begin position="20"/>
        <end position="409"/>
    </location>
</feature>
<evidence type="ECO:0000259" key="13">
    <source>
        <dbReference type="PROSITE" id="PS51846"/>
    </source>
</evidence>
<feature type="transmembrane region" description="Helical" evidence="10">
    <location>
        <begin position="87"/>
        <end position="105"/>
    </location>
</feature>
<comment type="subcellular location">
    <subcellularLocation>
        <location evidence="1">Membrane</location>
        <topology evidence="1">Multi-pass membrane protein</topology>
    </subcellularLocation>
</comment>
<dbReference type="InterPro" id="IPR016169">
    <property type="entry name" value="FAD-bd_PCMH_sub2"/>
</dbReference>
<dbReference type="Gene3D" id="3.30.465.10">
    <property type="match status" value="1"/>
</dbReference>
<evidence type="ECO:0000313" key="14">
    <source>
        <dbReference type="EMBL" id="SHJ88755.1"/>
    </source>
</evidence>
<dbReference type="Proteomes" id="UP000242497">
    <property type="component" value="Unassembled WGS sequence"/>
</dbReference>
<feature type="transmembrane region" description="Helical" evidence="10">
    <location>
        <begin position="56"/>
        <end position="80"/>
    </location>
</feature>
<dbReference type="PANTHER" id="PTHR22777">
    <property type="entry name" value="HEMOLYSIN-RELATED"/>
    <property type="match status" value="1"/>
</dbReference>
<dbReference type="InterPro" id="IPR036318">
    <property type="entry name" value="FAD-bd_PCMH-like_sf"/>
</dbReference>
<evidence type="ECO:0000256" key="6">
    <source>
        <dbReference type="ARBA" id="ARBA00023122"/>
    </source>
</evidence>
<feature type="transmembrane region" description="Helical" evidence="10">
    <location>
        <begin position="125"/>
        <end position="143"/>
    </location>
</feature>
<dbReference type="EMBL" id="FRAE01000019">
    <property type="protein sequence ID" value="SHJ88755.1"/>
    <property type="molecule type" value="Genomic_DNA"/>
</dbReference>
<dbReference type="PROSITE" id="PS51846">
    <property type="entry name" value="CNNM"/>
    <property type="match status" value="1"/>
</dbReference>
<dbReference type="CDD" id="cd04590">
    <property type="entry name" value="CBS_pair_CorC_HlyC_assoc"/>
    <property type="match status" value="1"/>
</dbReference>
<gene>
    <name evidence="14" type="ORF">SAMN02744037_01100</name>
</gene>
<comment type="similarity">
    <text evidence="2">Belongs to the UPF0053 family.</text>
</comment>
<feature type="domain" description="CBS" evidence="12">
    <location>
        <begin position="267"/>
        <end position="324"/>
    </location>
</feature>
<evidence type="ECO:0000256" key="5">
    <source>
        <dbReference type="ARBA" id="ARBA00022989"/>
    </source>
</evidence>
<organism evidence="14 15">
    <name type="scientific">Tepidibacter formicigenes DSM 15518</name>
    <dbReference type="NCBI Taxonomy" id="1123349"/>
    <lineage>
        <taxon>Bacteria</taxon>
        <taxon>Bacillati</taxon>
        <taxon>Bacillota</taxon>
        <taxon>Clostridia</taxon>
        <taxon>Peptostreptococcales</taxon>
        <taxon>Peptostreptococcaceae</taxon>
        <taxon>Tepidibacter</taxon>
    </lineage>
</organism>
<dbReference type="InterPro" id="IPR046342">
    <property type="entry name" value="CBS_dom_sf"/>
</dbReference>
<dbReference type="Gene3D" id="3.10.580.10">
    <property type="entry name" value="CBS-domain"/>
    <property type="match status" value="1"/>
</dbReference>
<proteinExistence type="inferred from homology"/>
<evidence type="ECO:0000256" key="8">
    <source>
        <dbReference type="PROSITE-ProRule" id="PRU00703"/>
    </source>
</evidence>
<evidence type="ECO:0000256" key="11">
    <source>
        <dbReference type="SAM" id="SignalP"/>
    </source>
</evidence>
<protein>
    <submittedName>
        <fullName evidence="14">Putative hemolysin</fullName>
    </submittedName>
</protein>
<evidence type="ECO:0000256" key="1">
    <source>
        <dbReference type="ARBA" id="ARBA00004141"/>
    </source>
</evidence>
<sequence>MWQFLVLFLLLGISSFFSASETALMSLSKIKIRHMKEENIKGADVVSKLIENPNKLLGAILVGNNVVNIGASALATSLFIKLFKENGAAIATAFMTILVLIFGEITPKSLAAQKSEEVSLKVSKPISFIVIILNPIVIVFNYLSKIIIKLFGGNPDAHQPFITEEELRTMVDVGHEEGVLEVEEKEMIQNVFEFGDLQAKDAMIQRTDVVAIDIESTYDEIVEIFKKDHFSRMPVYEGNIDDIIGILNVKDLVFVEKDKQNFDIKTYVREPFFTFEFKKITELFKEMREEKVHMAIVLDEYGGTAGIVTMEDLLEEIVGDIEDEYDEEDDEIQIINENEYIVDGSARINLVNEIVGTNIESEEFDSIGGVLIGQLGRLPEEGEVVEYDNIKFIVESIDKNRIKTIRMFI</sequence>
<dbReference type="GO" id="GO:0050660">
    <property type="term" value="F:flavin adenine dinucleotide binding"/>
    <property type="evidence" value="ECO:0007669"/>
    <property type="project" value="InterPro"/>
</dbReference>
<dbReference type="Pfam" id="PF00571">
    <property type="entry name" value="CBS"/>
    <property type="match status" value="2"/>
</dbReference>
<dbReference type="InterPro" id="IPR002550">
    <property type="entry name" value="CNNM"/>
</dbReference>
<dbReference type="AlphaFoldDB" id="A0A1M6MZ55"/>
<keyword evidence="7 9" id="KW-0472">Membrane</keyword>
<dbReference type="InterPro" id="IPR000644">
    <property type="entry name" value="CBS_dom"/>
</dbReference>
<keyword evidence="6 8" id="KW-0129">CBS domain</keyword>
<reference evidence="15" key="1">
    <citation type="submission" date="2016-11" db="EMBL/GenBank/DDBJ databases">
        <authorList>
            <person name="Varghese N."/>
            <person name="Submissions S."/>
        </authorList>
    </citation>
    <scope>NUCLEOTIDE SEQUENCE [LARGE SCALE GENOMIC DNA]</scope>
    <source>
        <strain evidence="15">DSM 15518</strain>
    </source>
</reference>
<dbReference type="InterPro" id="IPR044751">
    <property type="entry name" value="Ion_transp-like_CBS"/>
</dbReference>
<dbReference type="FunFam" id="3.10.580.10:FF:000002">
    <property type="entry name" value="Magnesium/cobalt efflux protein CorC"/>
    <property type="match status" value="1"/>
</dbReference>
<evidence type="ECO:0000256" key="7">
    <source>
        <dbReference type="ARBA" id="ARBA00023136"/>
    </source>
</evidence>
<evidence type="ECO:0000256" key="2">
    <source>
        <dbReference type="ARBA" id="ARBA00006337"/>
    </source>
</evidence>
<keyword evidence="4" id="KW-0677">Repeat</keyword>
<evidence type="ECO:0000256" key="9">
    <source>
        <dbReference type="PROSITE-ProRule" id="PRU01193"/>
    </source>
</evidence>
<keyword evidence="5 9" id="KW-1133">Transmembrane helix</keyword>
<dbReference type="Pfam" id="PF03471">
    <property type="entry name" value="CorC_HlyC"/>
    <property type="match status" value="1"/>
</dbReference>
<evidence type="ECO:0000256" key="4">
    <source>
        <dbReference type="ARBA" id="ARBA00022737"/>
    </source>
</evidence>
<dbReference type="GO" id="GO:0005886">
    <property type="term" value="C:plasma membrane"/>
    <property type="evidence" value="ECO:0007669"/>
    <property type="project" value="TreeGrafter"/>
</dbReference>
<keyword evidence="3 9" id="KW-0812">Transmembrane</keyword>
<evidence type="ECO:0000313" key="15">
    <source>
        <dbReference type="Proteomes" id="UP000242497"/>
    </source>
</evidence>
<evidence type="ECO:0000256" key="3">
    <source>
        <dbReference type="ARBA" id="ARBA00022692"/>
    </source>
</evidence>
<dbReference type="SMART" id="SM00116">
    <property type="entry name" value="CBS"/>
    <property type="match status" value="2"/>
</dbReference>
<dbReference type="PROSITE" id="PS51371">
    <property type="entry name" value="CBS"/>
    <property type="match status" value="2"/>
</dbReference>
<dbReference type="SUPFAM" id="SSF56176">
    <property type="entry name" value="FAD-binding/transporter-associated domain-like"/>
    <property type="match status" value="1"/>
</dbReference>
<evidence type="ECO:0000259" key="12">
    <source>
        <dbReference type="PROSITE" id="PS51371"/>
    </source>
</evidence>
<feature type="domain" description="CNNM transmembrane" evidence="13">
    <location>
        <begin position="1"/>
        <end position="184"/>
    </location>
</feature>
<dbReference type="Pfam" id="PF01595">
    <property type="entry name" value="CNNM"/>
    <property type="match status" value="1"/>
</dbReference>
<name>A0A1M6MZ55_9FIRM</name>